<keyword evidence="11" id="KW-1185">Reference proteome</keyword>
<dbReference type="GO" id="GO:0071028">
    <property type="term" value="P:nuclear mRNA surveillance"/>
    <property type="evidence" value="ECO:0007669"/>
    <property type="project" value="TreeGrafter"/>
</dbReference>
<feature type="domain" description="Exoribonuclease phosphorolytic" evidence="9">
    <location>
        <begin position="41"/>
        <end position="169"/>
    </location>
</feature>
<dbReference type="PANTHER" id="PTHR11953:SF2">
    <property type="entry name" value="EXOSOME COMPLEX COMPONENT MTR3"/>
    <property type="match status" value="1"/>
</dbReference>
<evidence type="ECO:0000256" key="4">
    <source>
        <dbReference type="ARBA" id="ARBA00022490"/>
    </source>
</evidence>
<dbReference type="InterPro" id="IPR020568">
    <property type="entry name" value="Ribosomal_Su5_D2-typ_SF"/>
</dbReference>
<comment type="subcellular location">
    <subcellularLocation>
        <location evidence="2">Cytoplasm</location>
    </subcellularLocation>
    <subcellularLocation>
        <location evidence="1">Nucleus</location>
    </subcellularLocation>
</comment>
<dbReference type="GO" id="GO:0006364">
    <property type="term" value="P:rRNA processing"/>
    <property type="evidence" value="ECO:0007669"/>
    <property type="project" value="UniProtKB-KW"/>
</dbReference>
<reference evidence="10 11" key="1">
    <citation type="submission" date="2020-11" db="EMBL/GenBank/DDBJ databases">
        <authorList>
            <person name="Wallbank WR R."/>
            <person name="Pardo Diaz C."/>
            <person name="Kozak K."/>
            <person name="Martin S."/>
            <person name="Jiggins C."/>
            <person name="Moest M."/>
            <person name="Warren A I."/>
            <person name="Generalovic N T."/>
            <person name="Byers J.R.P. K."/>
            <person name="Montejo-Kovacevich G."/>
            <person name="Yen C E."/>
        </authorList>
    </citation>
    <scope>NUCLEOTIDE SEQUENCE [LARGE SCALE GENOMIC DNA]</scope>
</reference>
<dbReference type="PANTHER" id="PTHR11953">
    <property type="entry name" value="EXOSOME COMPLEX COMPONENT"/>
    <property type="match status" value="1"/>
</dbReference>
<keyword evidence="4" id="KW-0963">Cytoplasm</keyword>
<dbReference type="GO" id="GO:0071051">
    <property type="term" value="P:poly(A)-dependent snoRNA 3'-end processing"/>
    <property type="evidence" value="ECO:0007669"/>
    <property type="project" value="TreeGrafter"/>
</dbReference>
<dbReference type="Proteomes" id="UP000594454">
    <property type="component" value="Chromosome 2"/>
</dbReference>
<sequence>MSRNQRKIAGPVASTPYILFTDKLNKPAKLKKRRDGRKDDEQRQIYVKLGVTSQAKGSAYLEMGQTKVIVSVLDPREIPKQNRKSLDGEIQCELKYAPFACQGKSSAELGANEKSLSIALKKSLLPAVCRHEFTNFQIDILIYVLQDDGSVLSAAINCAGLALIDGGIPMYDIITSTTVGVQGDRILLDPTASEEDICKGSSCFNAEHGIVVAARLESHAQTTEFYHIGYILPEKFKKISEYIFSKNEDIAKIVKQALVQKVKEHVVKKGNKDEASN</sequence>
<dbReference type="InterPro" id="IPR050080">
    <property type="entry name" value="RNase_PH"/>
</dbReference>
<proteinExistence type="inferred from homology"/>
<dbReference type="OrthoDB" id="2504340at2759"/>
<evidence type="ECO:0000313" key="10">
    <source>
        <dbReference type="EMBL" id="CAD7080939.1"/>
    </source>
</evidence>
<evidence type="ECO:0000256" key="2">
    <source>
        <dbReference type="ARBA" id="ARBA00004496"/>
    </source>
</evidence>
<dbReference type="GO" id="GO:0000176">
    <property type="term" value="C:nuclear exosome (RNase complex)"/>
    <property type="evidence" value="ECO:0007669"/>
    <property type="project" value="TreeGrafter"/>
</dbReference>
<evidence type="ECO:0000256" key="5">
    <source>
        <dbReference type="ARBA" id="ARBA00022552"/>
    </source>
</evidence>
<dbReference type="SUPFAM" id="SSF55666">
    <property type="entry name" value="Ribonuclease PH domain 2-like"/>
    <property type="match status" value="1"/>
</dbReference>
<accession>A0A7R8YSR9</accession>
<dbReference type="InterPro" id="IPR001247">
    <property type="entry name" value="ExoRNase_PH_dom1"/>
</dbReference>
<evidence type="ECO:0000256" key="6">
    <source>
        <dbReference type="ARBA" id="ARBA00022835"/>
    </source>
</evidence>
<protein>
    <recommendedName>
        <fullName evidence="9">Exoribonuclease phosphorolytic domain-containing protein</fullName>
    </recommendedName>
</protein>
<dbReference type="GO" id="GO:0000177">
    <property type="term" value="C:cytoplasmic exosome (RNase complex)"/>
    <property type="evidence" value="ECO:0007669"/>
    <property type="project" value="TreeGrafter"/>
</dbReference>
<dbReference type="OMA" id="NIKEDPY"/>
<dbReference type="EMBL" id="LR899010">
    <property type="protein sequence ID" value="CAD7080939.1"/>
    <property type="molecule type" value="Genomic_DNA"/>
</dbReference>
<dbReference type="CDD" id="cd11371">
    <property type="entry name" value="RNase_PH_MTR3"/>
    <property type="match status" value="1"/>
</dbReference>
<evidence type="ECO:0000313" key="11">
    <source>
        <dbReference type="Proteomes" id="UP000594454"/>
    </source>
</evidence>
<evidence type="ECO:0000256" key="7">
    <source>
        <dbReference type="ARBA" id="ARBA00022884"/>
    </source>
</evidence>
<keyword evidence="8" id="KW-0539">Nucleus</keyword>
<dbReference type="SUPFAM" id="SSF54211">
    <property type="entry name" value="Ribosomal protein S5 domain 2-like"/>
    <property type="match status" value="1"/>
</dbReference>
<keyword evidence="5" id="KW-0698">rRNA processing</keyword>
<name>A0A7R8YSR9_HERIL</name>
<dbReference type="GO" id="GO:0016075">
    <property type="term" value="P:rRNA catabolic process"/>
    <property type="evidence" value="ECO:0007669"/>
    <property type="project" value="TreeGrafter"/>
</dbReference>
<dbReference type="GO" id="GO:0003723">
    <property type="term" value="F:RNA binding"/>
    <property type="evidence" value="ECO:0007669"/>
    <property type="project" value="UniProtKB-KW"/>
</dbReference>
<dbReference type="GO" id="GO:0005730">
    <property type="term" value="C:nucleolus"/>
    <property type="evidence" value="ECO:0007669"/>
    <property type="project" value="TreeGrafter"/>
</dbReference>
<comment type="similarity">
    <text evidence="3">Belongs to the RNase PH family.</text>
</comment>
<dbReference type="FunCoup" id="A0A7R8YSR9">
    <property type="interactions" value="49"/>
</dbReference>
<dbReference type="InterPro" id="IPR036345">
    <property type="entry name" value="ExoRNase_PH_dom2_sf"/>
</dbReference>
<evidence type="ECO:0000259" key="9">
    <source>
        <dbReference type="Pfam" id="PF01138"/>
    </source>
</evidence>
<dbReference type="GO" id="GO:0034475">
    <property type="term" value="P:U4 snRNA 3'-end processing"/>
    <property type="evidence" value="ECO:0007669"/>
    <property type="project" value="TreeGrafter"/>
</dbReference>
<keyword evidence="7" id="KW-0694">RNA-binding</keyword>
<dbReference type="AlphaFoldDB" id="A0A7R8YSR9"/>
<evidence type="ECO:0000256" key="1">
    <source>
        <dbReference type="ARBA" id="ARBA00004123"/>
    </source>
</evidence>
<dbReference type="InterPro" id="IPR027408">
    <property type="entry name" value="PNPase/RNase_PH_dom_sf"/>
</dbReference>
<dbReference type="Pfam" id="PF01138">
    <property type="entry name" value="RNase_PH"/>
    <property type="match status" value="1"/>
</dbReference>
<evidence type="ECO:0000256" key="8">
    <source>
        <dbReference type="ARBA" id="ARBA00023242"/>
    </source>
</evidence>
<gene>
    <name evidence="10" type="ORF">HERILL_LOCUS4072</name>
</gene>
<dbReference type="InParanoid" id="A0A7R8YSR9"/>
<dbReference type="Gene3D" id="3.30.230.70">
    <property type="entry name" value="GHMP Kinase, N-terminal domain"/>
    <property type="match status" value="1"/>
</dbReference>
<keyword evidence="6" id="KW-0271">Exosome</keyword>
<evidence type="ECO:0000256" key="3">
    <source>
        <dbReference type="ARBA" id="ARBA00006678"/>
    </source>
</evidence>
<organism evidence="10 11">
    <name type="scientific">Hermetia illucens</name>
    <name type="common">Black soldier fly</name>
    <dbReference type="NCBI Taxonomy" id="343691"/>
    <lineage>
        <taxon>Eukaryota</taxon>
        <taxon>Metazoa</taxon>
        <taxon>Ecdysozoa</taxon>
        <taxon>Arthropoda</taxon>
        <taxon>Hexapoda</taxon>
        <taxon>Insecta</taxon>
        <taxon>Pterygota</taxon>
        <taxon>Neoptera</taxon>
        <taxon>Endopterygota</taxon>
        <taxon>Diptera</taxon>
        <taxon>Brachycera</taxon>
        <taxon>Stratiomyomorpha</taxon>
        <taxon>Stratiomyidae</taxon>
        <taxon>Hermetiinae</taxon>
        <taxon>Hermetia</taxon>
    </lineage>
</organism>